<protein>
    <submittedName>
        <fullName evidence="8">Uncharacterized protein</fullName>
    </submittedName>
</protein>
<evidence type="ECO:0000256" key="5">
    <source>
        <dbReference type="ARBA" id="ARBA00023004"/>
    </source>
</evidence>
<dbReference type="AlphaFoldDB" id="A0A4Q4TW66"/>
<evidence type="ECO:0000256" key="7">
    <source>
        <dbReference type="RuleBase" id="RU000461"/>
    </source>
</evidence>
<dbReference type="GO" id="GO:0016705">
    <property type="term" value="F:oxidoreductase activity, acting on paired donors, with incorporation or reduction of molecular oxygen"/>
    <property type="evidence" value="ECO:0007669"/>
    <property type="project" value="InterPro"/>
</dbReference>
<proteinExistence type="inferred from homology"/>
<dbReference type="PROSITE" id="PS00086">
    <property type="entry name" value="CYTOCHROME_P450"/>
    <property type="match status" value="1"/>
</dbReference>
<keyword evidence="7" id="KW-0503">Monooxygenase</keyword>
<dbReference type="InterPro" id="IPR002401">
    <property type="entry name" value="Cyt_P450_E_grp-I"/>
</dbReference>
<sequence>MRTYGGQNGGVELKTWTDWLALDIAADLAYNRQLHQVKSMKSSDLLDSINGVNFFGTMNQIMKKFPLLTPLMFLVIPVSVIRSLPRVLSLNSKEVQARIERRGKTEHLDYFEQLCPEDGVVPTDKKRRAHLEQVAGQLMLAGFDPIANQFYSTIYFLTQEPQVFSLLKKEVRGTFKNYDDINPDGLVPLKFLHACLQETLRLHTNASFGMPRISPGAKVDGTYIPKGVVCQIANFAAAHSPRYFKEPRRYQPQRWLPSTHPHYDQAFRHDHLKGFWPFSQGPRMCPGRESAWVQTKLFIAKVVWNFDLEMVPGQDYDWERDMKHYSMWQKPDLFVKFIPVQGEKRREVSDL</sequence>
<dbReference type="EMBL" id="QJNU01000011">
    <property type="protein sequence ID" value="RYP10844.1"/>
    <property type="molecule type" value="Genomic_DNA"/>
</dbReference>
<dbReference type="GO" id="GO:0005506">
    <property type="term" value="F:iron ion binding"/>
    <property type="evidence" value="ECO:0007669"/>
    <property type="project" value="InterPro"/>
</dbReference>
<comment type="caution">
    <text evidence="8">The sequence shown here is derived from an EMBL/GenBank/DDBJ whole genome shotgun (WGS) entry which is preliminary data.</text>
</comment>
<comment type="cofactor">
    <cofactor evidence="1 6">
        <name>heme</name>
        <dbReference type="ChEBI" id="CHEBI:30413"/>
    </cofactor>
</comment>
<dbReference type="GO" id="GO:0004497">
    <property type="term" value="F:monooxygenase activity"/>
    <property type="evidence" value="ECO:0007669"/>
    <property type="project" value="UniProtKB-KW"/>
</dbReference>
<dbReference type="InterPro" id="IPR001128">
    <property type="entry name" value="Cyt_P450"/>
</dbReference>
<name>A0A4Q4TW66_9PEZI</name>
<evidence type="ECO:0000256" key="1">
    <source>
        <dbReference type="ARBA" id="ARBA00001971"/>
    </source>
</evidence>
<dbReference type="PANTHER" id="PTHR24305:SF210">
    <property type="entry name" value="CYTOCHROME P450 MONOOXYGENASE ASQL-RELATED"/>
    <property type="match status" value="1"/>
</dbReference>
<organism evidence="8 9">
    <name type="scientific">Monosporascus ibericus</name>
    <dbReference type="NCBI Taxonomy" id="155417"/>
    <lineage>
        <taxon>Eukaryota</taxon>
        <taxon>Fungi</taxon>
        <taxon>Dikarya</taxon>
        <taxon>Ascomycota</taxon>
        <taxon>Pezizomycotina</taxon>
        <taxon>Sordariomycetes</taxon>
        <taxon>Xylariomycetidae</taxon>
        <taxon>Xylariales</taxon>
        <taxon>Xylariales incertae sedis</taxon>
        <taxon>Monosporascus</taxon>
    </lineage>
</organism>
<keyword evidence="4 6" id="KW-0479">Metal-binding</keyword>
<evidence type="ECO:0000256" key="2">
    <source>
        <dbReference type="ARBA" id="ARBA00010617"/>
    </source>
</evidence>
<dbReference type="InterPro" id="IPR017972">
    <property type="entry name" value="Cyt_P450_CS"/>
</dbReference>
<dbReference type="Gene3D" id="1.10.630.10">
    <property type="entry name" value="Cytochrome P450"/>
    <property type="match status" value="1"/>
</dbReference>
<dbReference type="OrthoDB" id="1470350at2759"/>
<dbReference type="STRING" id="155417.A0A4Q4TW66"/>
<keyword evidence="5 6" id="KW-0408">Iron</keyword>
<evidence type="ECO:0000256" key="6">
    <source>
        <dbReference type="PIRSR" id="PIRSR602401-1"/>
    </source>
</evidence>
<dbReference type="Pfam" id="PF00067">
    <property type="entry name" value="p450"/>
    <property type="match status" value="1"/>
</dbReference>
<evidence type="ECO:0000313" key="8">
    <source>
        <dbReference type="EMBL" id="RYP10844.1"/>
    </source>
</evidence>
<comment type="similarity">
    <text evidence="2 7">Belongs to the cytochrome P450 family.</text>
</comment>
<gene>
    <name evidence="8" type="ORF">DL764_000396</name>
</gene>
<dbReference type="InterPro" id="IPR050121">
    <property type="entry name" value="Cytochrome_P450_monoxygenase"/>
</dbReference>
<feature type="binding site" description="axial binding residue" evidence="6">
    <location>
        <position position="285"/>
    </location>
    <ligand>
        <name>heme</name>
        <dbReference type="ChEBI" id="CHEBI:30413"/>
    </ligand>
    <ligandPart>
        <name>Fe</name>
        <dbReference type="ChEBI" id="CHEBI:18248"/>
    </ligandPart>
</feature>
<dbReference type="PRINTS" id="PR00463">
    <property type="entry name" value="EP450I"/>
</dbReference>
<evidence type="ECO:0000313" key="9">
    <source>
        <dbReference type="Proteomes" id="UP000293360"/>
    </source>
</evidence>
<dbReference type="SUPFAM" id="SSF48264">
    <property type="entry name" value="Cytochrome P450"/>
    <property type="match status" value="1"/>
</dbReference>
<dbReference type="PANTHER" id="PTHR24305">
    <property type="entry name" value="CYTOCHROME P450"/>
    <property type="match status" value="1"/>
</dbReference>
<keyword evidence="7" id="KW-0560">Oxidoreductase</keyword>
<evidence type="ECO:0000256" key="3">
    <source>
        <dbReference type="ARBA" id="ARBA00022617"/>
    </source>
</evidence>
<dbReference type="Proteomes" id="UP000293360">
    <property type="component" value="Unassembled WGS sequence"/>
</dbReference>
<keyword evidence="9" id="KW-1185">Reference proteome</keyword>
<accession>A0A4Q4TW66</accession>
<dbReference type="InterPro" id="IPR036396">
    <property type="entry name" value="Cyt_P450_sf"/>
</dbReference>
<reference evidence="8 9" key="1">
    <citation type="submission" date="2018-06" db="EMBL/GenBank/DDBJ databases">
        <title>Complete Genomes of Monosporascus.</title>
        <authorList>
            <person name="Robinson A.J."/>
            <person name="Natvig D.O."/>
        </authorList>
    </citation>
    <scope>NUCLEOTIDE SEQUENCE [LARGE SCALE GENOMIC DNA]</scope>
    <source>
        <strain evidence="8 9">CBS 110550</strain>
    </source>
</reference>
<keyword evidence="3 6" id="KW-0349">Heme</keyword>
<evidence type="ECO:0000256" key="4">
    <source>
        <dbReference type="ARBA" id="ARBA00022723"/>
    </source>
</evidence>
<dbReference type="GO" id="GO:0020037">
    <property type="term" value="F:heme binding"/>
    <property type="evidence" value="ECO:0007669"/>
    <property type="project" value="InterPro"/>
</dbReference>